<keyword evidence="1" id="KW-0812">Transmembrane</keyword>
<sequence>MSAMILLSTYSPTYFRHVFGFEVDTTGLLVSLTTIAQLPFKIICGLASDRIKFLSETIKMNIFNTLAVGIVGVMFCFVGYIPLEYKWWAVVIFSMIHTLSSFNCGGFYKCGTFVARQHAHVVIATIQFMKCVALFTAPALVKAIVDDDSNKMQWAQVFVWCGVVMIIVSSKKDEVAKMH</sequence>
<evidence type="ECO:0008006" key="4">
    <source>
        <dbReference type="Google" id="ProtNLM"/>
    </source>
</evidence>
<evidence type="ECO:0000313" key="2">
    <source>
        <dbReference type="EMBL" id="KHJ90699.1"/>
    </source>
</evidence>
<dbReference type="PANTHER" id="PTHR45757">
    <property type="entry name" value="PROTEIN CBG23364-RELATED"/>
    <property type="match status" value="1"/>
</dbReference>
<evidence type="ECO:0000256" key="1">
    <source>
        <dbReference type="SAM" id="Phobius"/>
    </source>
</evidence>
<proteinExistence type="predicted"/>
<gene>
    <name evidence="2" type="ORF">OESDEN_09450</name>
</gene>
<keyword evidence="1" id="KW-0472">Membrane</keyword>
<reference evidence="2 3" key="1">
    <citation type="submission" date="2014-03" db="EMBL/GenBank/DDBJ databases">
        <title>Draft genome of the hookworm Oesophagostomum dentatum.</title>
        <authorList>
            <person name="Mitreva M."/>
        </authorList>
    </citation>
    <scope>NUCLEOTIDE SEQUENCE [LARGE SCALE GENOMIC DNA]</scope>
    <source>
        <strain evidence="2 3">OD-Hann</strain>
    </source>
</reference>
<dbReference type="SUPFAM" id="SSF103473">
    <property type="entry name" value="MFS general substrate transporter"/>
    <property type="match status" value="1"/>
</dbReference>
<organism evidence="2 3">
    <name type="scientific">Oesophagostomum dentatum</name>
    <name type="common">Nodular worm</name>
    <dbReference type="NCBI Taxonomy" id="61180"/>
    <lineage>
        <taxon>Eukaryota</taxon>
        <taxon>Metazoa</taxon>
        <taxon>Ecdysozoa</taxon>
        <taxon>Nematoda</taxon>
        <taxon>Chromadorea</taxon>
        <taxon>Rhabditida</taxon>
        <taxon>Rhabditina</taxon>
        <taxon>Rhabditomorpha</taxon>
        <taxon>Strongyloidea</taxon>
        <taxon>Strongylidae</taxon>
        <taxon>Oesophagostomum</taxon>
    </lineage>
</organism>
<name>A0A0B1T0F5_OESDE</name>
<dbReference type="Gene3D" id="1.20.1250.20">
    <property type="entry name" value="MFS general substrate transporter like domains"/>
    <property type="match status" value="1"/>
</dbReference>
<keyword evidence="3" id="KW-1185">Reference proteome</keyword>
<feature type="transmembrane region" description="Helical" evidence="1">
    <location>
        <begin position="120"/>
        <end position="141"/>
    </location>
</feature>
<dbReference type="Proteomes" id="UP000053660">
    <property type="component" value="Unassembled WGS sequence"/>
</dbReference>
<dbReference type="OrthoDB" id="2985014at2759"/>
<feature type="transmembrane region" description="Helical" evidence="1">
    <location>
        <begin position="60"/>
        <end position="81"/>
    </location>
</feature>
<dbReference type="InterPro" id="IPR036259">
    <property type="entry name" value="MFS_trans_sf"/>
</dbReference>
<protein>
    <recommendedName>
        <fullName evidence="4">Major facilitator superfamily associated domain-containing protein</fullName>
    </recommendedName>
</protein>
<feature type="transmembrane region" description="Helical" evidence="1">
    <location>
        <begin position="153"/>
        <end position="170"/>
    </location>
</feature>
<keyword evidence="1" id="KW-1133">Transmembrane helix</keyword>
<dbReference type="AlphaFoldDB" id="A0A0B1T0F5"/>
<dbReference type="PANTHER" id="PTHR45757:SF17">
    <property type="entry name" value="MAJOR FACILITATOR SUPERFAMILY (MFS) PROFILE DOMAIN-CONTAINING PROTEIN"/>
    <property type="match status" value="1"/>
</dbReference>
<dbReference type="GO" id="GO:0016020">
    <property type="term" value="C:membrane"/>
    <property type="evidence" value="ECO:0007669"/>
    <property type="project" value="TreeGrafter"/>
</dbReference>
<feature type="transmembrane region" description="Helical" evidence="1">
    <location>
        <begin position="87"/>
        <end position="108"/>
    </location>
</feature>
<feature type="transmembrane region" description="Helical" evidence="1">
    <location>
        <begin position="28"/>
        <end position="48"/>
    </location>
</feature>
<dbReference type="EMBL" id="KN552752">
    <property type="protein sequence ID" value="KHJ90699.1"/>
    <property type="molecule type" value="Genomic_DNA"/>
</dbReference>
<evidence type="ECO:0000313" key="3">
    <source>
        <dbReference type="Proteomes" id="UP000053660"/>
    </source>
</evidence>
<accession>A0A0B1T0F5</accession>